<dbReference type="AlphaFoldDB" id="A0A1F4VEN3"/>
<comment type="caution">
    <text evidence="1">The sequence shown here is derived from an EMBL/GenBank/DDBJ whole genome shotgun (WGS) entry which is preliminary data.</text>
</comment>
<sequence length="212" mass="22773">MKRMSTEKGAFVKETNTYGGVEKAVVAQIGSAELLDALKGIGLAQDEFREIVSEDFEDVKEPSDETLIFNGIPEEVRVRTAQIGDKQIEVAHCRRKEDSKEPPSEFDLQLRHDGSAYHALAGEGSARSAGSYKILVGLNGEGVLRLPKTSHPAGMLYAATAEADIVLLRKGTVAIIQAGAAWSFESSKGGLEYLYISYPPHSSSSDTSAVGL</sequence>
<dbReference type="STRING" id="1802619.A2797_00990"/>
<protein>
    <submittedName>
        <fullName evidence="1">Uncharacterized protein</fullName>
    </submittedName>
</protein>
<proteinExistence type="predicted"/>
<organism evidence="1 2">
    <name type="scientific">candidate division WWE3 bacterium RIFCSPHIGHO2_01_FULL_48_15</name>
    <dbReference type="NCBI Taxonomy" id="1802619"/>
    <lineage>
        <taxon>Bacteria</taxon>
        <taxon>Katanobacteria</taxon>
    </lineage>
</organism>
<name>A0A1F4VEN3_UNCKA</name>
<dbReference type="EMBL" id="MEVC01000008">
    <property type="protein sequence ID" value="OGC55624.1"/>
    <property type="molecule type" value="Genomic_DNA"/>
</dbReference>
<evidence type="ECO:0000313" key="1">
    <source>
        <dbReference type="EMBL" id="OGC55624.1"/>
    </source>
</evidence>
<gene>
    <name evidence="1" type="ORF">A2797_00990</name>
</gene>
<accession>A0A1F4VEN3</accession>
<dbReference type="Proteomes" id="UP000179005">
    <property type="component" value="Unassembled WGS sequence"/>
</dbReference>
<reference evidence="1 2" key="1">
    <citation type="journal article" date="2016" name="Nat. Commun.">
        <title>Thousands of microbial genomes shed light on interconnected biogeochemical processes in an aquifer system.</title>
        <authorList>
            <person name="Anantharaman K."/>
            <person name="Brown C.T."/>
            <person name="Hug L.A."/>
            <person name="Sharon I."/>
            <person name="Castelle C.J."/>
            <person name="Probst A.J."/>
            <person name="Thomas B.C."/>
            <person name="Singh A."/>
            <person name="Wilkins M.J."/>
            <person name="Karaoz U."/>
            <person name="Brodie E.L."/>
            <person name="Williams K.H."/>
            <person name="Hubbard S.S."/>
            <person name="Banfield J.F."/>
        </authorList>
    </citation>
    <scope>NUCLEOTIDE SEQUENCE [LARGE SCALE GENOMIC DNA]</scope>
</reference>
<evidence type="ECO:0000313" key="2">
    <source>
        <dbReference type="Proteomes" id="UP000179005"/>
    </source>
</evidence>